<feature type="domain" description="Opioid growth factor receptor (OGFr) conserved" evidence="1">
    <location>
        <begin position="31"/>
        <end position="88"/>
    </location>
</feature>
<dbReference type="GO" id="GO:0016020">
    <property type="term" value="C:membrane"/>
    <property type="evidence" value="ECO:0007669"/>
    <property type="project" value="InterPro"/>
</dbReference>
<reference evidence="2" key="1">
    <citation type="submission" date="2024-05" db="EMBL/GenBank/DDBJ databases">
        <authorList>
            <person name="Kim S."/>
            <person name="Heo J."/>
            <person name="Choi H."/>
            <person name="Choi Y."/>
            <person name="Kwon S.-W."/>
            <person name="Kim Y."/>
        </authorList>
    </citation>
    <scope>NUCLEOTIDE SEQUENCE</scope>
    <source>
        <strain evidence="2">KACC 23698</strain>
    </source>
</reference>
<dbReference type="InterPro" id="IPR039574">
    <property type="entry name" value="OGFr"/>
</dbReference>
<dbReference type="GO" id="GO:0140625">
    <property type="term" value="F:opioid growth factor receptor activity"/>
    <property type="evidence" value="ECO:0007669"/>
    <property type="project" value="InterPro"/>
</dbReference>
<dbReference type="Pfam" id="PF04664">
    <property type="entry name" value="OGFr_N"/>
    <property type="match status" value="1"/>
</dbReference>
<dbReference type="EMBL" id="CP157484">
    <property type="protein sequence ID" value="XBO39898.1"/>
    <property type="molecule type" value="Genomic_DNA"/>
</dbReference>
<name>A0AAU7JHM6_9HYPH</name>
<keyword evidence="2" id="KW-0675">Receptor</keyword>
<dbReference type="AlphaFoldDB" id="A0AAU7JHM6"/>
<dbReference type="PANTHER" id="PTHR14015:SF2">
    <property type="entry name" value="OPIOID GROWTH FACTOR RECEPTOR (OGFR) CONSERVED DOMAIN-CONTAINING PROTEIN"/>
    <property type="match status" value="1"/>
</dbReference>
<sequence>MPGQLRDFLSGSGRDARGRTVADVLAMGPAELEASHDYIQWLFPLPTPSMAQPSSPVLDAAQVAAIRSDDTALANLRAGAALMRRFYETQDHWLTGFDHNHLRITRIVSSLRLLAGEDDARAFLGAVEARCRAAGDPVNARSRRYWADALAG</sequence>
<organism evidence="2">
    <name type="scientific">Alsobacter sp. KACC 23698</name>
    <dbReference type="NCBI Taxonomy" id="3149229"/>
    <lineage>
        <taxon>Bacteria</taxon>
        <taxon>Pseudomonadati</taxon>
        <taxon>Pseudomonadota</taxon>
        <taxon>Alphaproteobacteria</taxon>
        <taxon>Hyphomicrobiales</taxon>
        <taxon>Alsobacteraceae</taxon>
        <taxon>Alsobacter</taxon>
    </lineage>
</organism>
<gene>
    <name evidence="2" type="ORF">ABEG18_03710</name>
</gene>
<dbReference type="InterPro" id="IPR006757">
    <property type="entry name" value="OGF_rcpt"/>
</dbReference>
<accession>A0AAU7JHM6</accession>
<proteinExistence type="predicted"/>
<dbReference type="PANTHER" id="PTHR14015">
    <property type="entry name" value="OPIOID GROWTH FACTOR RECEPTOR OGFR ZETA-TYPE OPIOID RECEPTOR"/>
    <property type="match status" value="1"/>
</dbReference>
<evidence type="ECO:0000259" key="1">
    <source>
        <dbReference type="Pfam" id="PF04664"/>
    </source>
</evidence>
<dbReference type="RefSeq" id="WP_406856750.1">
    <property type="nucleotide sequence ID" value="NZ_CP157484.1"/>
</dbReference>
<protein>
    <submittedName>
        <fullName evidence="2">Opioid growth factor receptor-related protein</fullName>
    </submittedName>
</protein>
<evidence type="ECO:0000313" key="2">
    <source>
        <dbReference type="EMBL" id="XBO39898.1"/>
    </source>
</evidence>